<proteinExistence type="predicted"/>
<evidence type="ECO:0008006" key="2">
    <source>
        <dbReference type="Google" id="ProtNLM"/>
    </source>
</evidence>
<reference evidence="1" key="1">
    <citation type="submission" date="2009-01" db="EMBL/GenBank/DDBJ databases">
        <title>Complete sequence of chromosome of Francisella philomiragia subsp. philomiragia ATCC 25017.</title>
        <authorList>
            <consortium name="US DOE Joint Genome Institute"/>
            <person name="Copeland A."/>
            <person name="Lucas S."/>
            <person name="Lapidus A."/>
            <person name="Barry K."/>
            <person name="Detter J.C."/>
            <person name="Glavina del Rio T."/>
            <person name="Hammon N."/>
            <person name="Israni S."/>
            <person name="Dalin E."/>
            <person name="Tice H."/>
            <person name="Pitluck S."/>
            <person name="Chain P."/>
            <person name="Malfatti S."/>
            <person name="Shin M."/>
            <person name="Vergez L."/>
            <person name="Schmutz J."/>
            <person name="Larimer F."/>
            <person name="Land M."/>
            <person name="Hauser L."/>
            <person name="Richardson P."/>
        </authorList>
    </citation>
    <scope>NUCLEOTIDE SEQUENCE</scope>
    <source>
        <strain evidence="1">ATCC 25017</strain>
    </source>
</reference>
<dbReference type="HOGENOM" id="CLU_171731_1_0_6"/>
<dbReference type="KEGG" id="fph:Fphi_1915"/>
<organism evidence="1">
    <name type="scientific">Francisella philomiragia subsp. philomiragia (strain ATCC 25017 / CCUG 19701 / FSC 153 / O#319-036)</name>
    <dbReference type="NCBI Taxonomy" id="484022"/>
    <lineage>
        <taxon>Bacteria</taxon>
        <taxon>Pseudomonadati</taxon>
        <taxon>Pseudomonadota</taxon>
        <taxon>Gammaproteobacteria</taxon>
        <taxon>Thiotrichales</taxon>
        <taxon>Francisellaceae</taxon>
        <taxon>Francisella</taxon>
    </lineage>
</organism>
<accession>B0TWE6</accession>
<dbReference type="AlphaFoldDB" id="B0TWE6"/>
<name>B0TWE6_FRAP2</name>
<evidence type="ECO:0000313" key="1">
    <source>
        <dbReference type="EMBL" id="ABZ87054.1"/>
    </source>
</evidence>
<dbReference type="EMBL" id="CP000937">
    <property type="protein sequence ID" value="ABZ87054.1"/>
    <property type="molecule type" value="Genomic_DNA"/>
</dbReference>
<gene>
    <name evidence="1" type="ordered locus">Fphi_1915</name>
</gene>
<protein>
    <recommendedName>
        <fullName evidence="2">Antitoxin</fullName>
    </recommendedName>
</protein>
<sequence>MDDIKKYSNDTDWVKLDGDKLSSLVADLKKTATATKQISLRVKEDDIRKCEARASAHGLKYQSVIKALIHQYANGKITI</sequence>